<reference evidence="1 2" key="1">
    <citation type="submission" date="2018-05" db="EMBL/GenBank/DDBJ databases">
        <title>Nocardioides silvaticus genome.</title>
        <authorList>
            <person name="Li C."/>
            <person name="Wang G."/>
        </authorList>
    </citation>
    <scope>NUCLEOTIDE SEQUENCE [LARGE SCALE GENOMIC DNA]</scope>
    <source>
        <strain evidence="1 2">CCTCC AB 2018079</strain>
    </source>
</reference>
<dbReference type="Proteomes" id="UP000245507">
    <property type="component" value="Unassembled WGS sequence"/>
</dbReference>
<sequence length="151" mass="16433">MTESSPRSAAERKQDALDQLTTRHQDGWVATTYDGVAHLVPLSIAWVEERVVIALDATSVTARGIASSGRARVGVGPTRDVVMIDAVLERTVPVADAGELGEAYAGQADWDPRQSGGSYQYVVLAPRRIQAWREVDEMVGRTIMRDGAWLV</sequence>
<organism evidence="1 2">
    <name type="scientific">Nocardioides silvaticus</name>
    <dbReference type="NCBI Taxonomy" id="2201891"/>
    <lineage>
        <taxon>Bacteria</taxon>
        <taxon>Bacillati</taxon>
        <taxon>Actinomycetota</taxon>
        <taxon>Actinomycetes</taxon>
        <taxon>Propionibacteriales</taxon>
        <taxon>Nocardioidaceae</taxon>
        <taxon>Nocardioides</taxon>
    </lineage>
</organism>
<dbReference type="InterPro" id="IPR012349">
    <property type="entry name" value="Split_barrel_FMN-bd"/>
</dbReference>
<gene>
    <name evidence="1" type="ORF">DJ010_06795</name>
</gene>
<accession>A0A316TNL3</accession>
<dbReference type="EMBL" id="QGDD01000002">
    <property type="protein sequence ID" value="PWN03774.1"/>
    <property type="molecule type" value="Genomic_DNA"/>
</dbReference>
<dbReference type="OrthoDB" id="3627463at2"/>
<dbReference type="SUPFAM" id="SSF50475">
    <property type="entry name" value="FMN-binding split barrel"/>
    <property type="match status" value="1"/>
</dbReference>
<dbReference type="RefSeq" id="WP_109692863.1">
    <property type="nucleotide sequence ID" value="NZ_QGDD01000002.1"/>
</dbReference>
<evidence type="ECO:0000313" key="1">
    <source>
        <dbReference type="EMBL" id="PWN03774.1"/>
    </source>
</evidence>
<dbReference type="Gene3D" id="2.30.110.10">
    <property type="entry name" value="Electron Transport, Fmn-binding Protein, Chain A"/>
    <property type="match status" value="1"/>
</dbReference>
<protein>
    <recommendedName>
        <fullName evidence="3">Pyridoxamine 5'-phosphate oxidase</fullName>
    </recommendedName>
</protein>
<proteinExistence type="predicted"/>
<comment type="caution">
    <text evidence="1">The sequence shown here is derived from an EMBL/GenBank/DDBJ whole genome shotgun (WGS) entry which is preliminary data.</text>
</comment>
<evidence type="ECO:0008006" key="3">
    <source>
        <dbReference type="Google" id="ProtNLM"/>
    </source>
</evidence>
<dbReference type="AlphaFoldDB" id="A0A316TNL3"/>
<name>A0A316TNL3_9ACTN</name>
<keyword evidence="2" id="KW-1185">Reference proteome</keyword>
<evidence type="ECO:0000313" key="2">
    <source>
        <dbReference type="Proteomes" id="UP000245507"/>
    </source>
</evidence>